<evidence type="ECO:0000313" key="1">
    <source>
        <dbReference type="EMBL" id="KAA6386231.1"/>
    </source>
</evidence>
<accession>A0A5J4VUA7</accession>
<comment type="caution">
    <text evidence="1">The sequence shown here is derived from an EMBL/GenBank/DDBJ whole genome shotgun (WGS) entry which is preliminary data.</text>
</comment>
<dbReference type="EMBL" id="SNRW01004895">
    <property type="protein sequence ID" value="KAA6386231.1"/>
    <property type="molecule type" value="Genomic_DNA"/>
</dbReference>
<dbReference type="AlphaFoldDB" id="A0A5J4VUA7"/>
<reference evidence="1 2" key="1">
    <citation type="submission" date="2019-03" db="EMBL/GenBank/DDBJ databases">
        <title>Single cell metagenomics reveals metabolic interactions within the superorganism composed of flagellate Streblomastix strix and complex community of Bacteroidetes bacteria on its surface.</title>
        <authorList>
            <person name="Treitli S.C."/>
            <person name="Kolisko M."/>
            <person name="Husnik F."/>
            <person name="Keeling P."/>
            <person name="Hampl V."/>
        </authorList>
    </citation>
    <scope>NUCLEOTIDE SEQUENCE [LARGE SCALE GENOMIC DNA]</scope>
    <source>
        <strain evidence="1">ST1C</strain>
    </source>
</reference>
<name>A0A5J4VUA7_9EUKA</name>
<dbReference type="Proteomes" id="UP000324800">
    <property type="component" value="Unassembled WGS sequence"/>
</dbReference>
<evidence type="ECO:0000313" key="2">
    <source>
        <dbReference type="Proteomes" id="UP000324800"/>
    </source>
</evidence>
<protein>
    <submittedName>
        <fullName evidence="1">Uncharacterized protein</fullName>
    </submittedName>
</protein>
<gene>
    <name evidence="1" type="ORF">EZS28_018242</name>
</gene>
<sequence>MPPKREQKAQKVQKVEPVQQKPKLKALVSEFIESKKTYIHKGQQDQLKNVSKIPYILDELKLSEAVKKLGQGSSKQRLDYINQVRQYDPNINHGDVEAAFEGMKGATRKQRHFDGIDPNDLIQYYRDLDEHICGVYDPLQGVY</sequence>
<proteinExistence type="predicted"/>
<organism evidence="1 2">
    <name type="scientific">Streblomastix strix</name>
    <dbReference type="NCBI Taxonomy" id="222440"/>
    <lineage>
        <taxon>Eukaryota</taxon>
        <taxon>Metamonada</taxon>
        <taxon>Preaxostyla</taxon>
        <taxon>Oxymonadida</taxon>
        <taxon>Streblomastigidae</taxon>
        <taxon>Streblomastix</taxon>
    </lineage>
</organism>